<organism evidence="2 3">
    <name type="scientific">Comamonas testosteroni</name>
    <name type="common">Pseudomonas testosteroni</name>
    <dbReference type="NCBI Taxonomy" id="285"/>
    <lineage>
        <taxon>Bacteria</taxon>
        <taxon>Pseudomonadati</taxon>
        <taxon>Pseudomonadota</taxon>
        <taxon>Betaproteobacteria</taxon>
        <taxon>Burkholderiales</taxon>
        <taxon>Comamonadaceae</taxon>
        <taxon>Comamonas</taxon>
    </lineage>
</organism>
<evidence type="ECO:0000313" key="2">
    <source>
        <dbReference type="EMBL" id="GEQ75197.1"/>
    </source>
</evidence>
<dbReference type="EMBL" id="BKBW01000003">
    <property type="protein sequence ID" value="GEQ75197.1"/>
    <property type="molecule type" value="Genomic_DNA"/>
</dbReference>
<proteinExistence type="predicted"/>
<feature type="region of interest" description="Disordered" evidence="1">
    <location>
        <begin position="1"/>
        <end position="29"/>
    </location>
</feature>
<dbReference type="Proteomes" id="UP000323105">
    <property type="component" value="Unassembled WGS sequence"/>
</dbReference>
<dbReference type="AlphaFoldDB" id="A0A5A7MBI7"/>
<evidence type="ECO:0000313" key="3">
    <source>
        <dbReference type="Proteomes" id="UP000323105"/>
    </source>
</evidence>
<gene>
    <name evidence="2" type="ORF">CTTA_2202</name>
</gene>
<protein>
    <submittedName>
        <fullName evidence="2">Uncharacterized protein</fullName>
    </submittedName>
</protein>
<comment type="caution">
    <text evidence="2">The sequence shown here is derived from an EMBL/GenBank/DDBJ whole genome shotgun (WGS) entry which is preliminary data.</text>
</comment>
<name>A0A5A7MBI7_COMTE</name>
<reference evidence="2 3" key="1">
    <citation type="journal article" date="2019" name="Microbiol. Resour. Announc.">
        <title>Draft Genome Sequence of Comamonas testosteroni TA441, a Bacterium That Has a Cryptic Phenol Degradation Gene Cluster.</title>
        <authorList>
            <person name="Arai H."/>
            <person name="Ishii M."/>
        </authorList>
    </citation>
    <scope>NUCLEOTIDE SEQUENCE [LARGE SCALE GENOMIC DNA]</scope>
    <source>
        <strain evidence="2 3">TA441</strain>
    </source>
</reference>
<accession>A0A5A7MBI7</accession>
<sequence length="84" mass="9251">MQWEGRKRQPSQRSPLGPPRARNGRVLRASRAWRKRETACGGSVEARVFCGVGVTGDKGVEAGKTDTSRFGQMPGLSRLCQFQC</sequence>
<evidence type="ECO:0000256" key="1">
    <source>
        <dbReference type="SAM" id="MobiDB-lite"/>
    </source>
</evidence>